<dbReference type="PANTHER" id="PTHR36109">
    <property type="entry name" value="MEMBRANE PROTEIN-RELATED"/>
    <property type="match status" value="1"/>
</dbReference>
<dbReference type="InterPro" id="IPR052948">
    <property type="entry name" value="Low_temp-induced_all0457"/>
</dbReference>
<feature type="transmembrane region" description="Helical" evidence="1">
    <location>
        <begin position="86"/>
        <end position="112"/>
    </location>
</feature>
<feature type="transmembrane region" description="Helical" evidence="1">
    <location>
        <begin position="62"/>
        <end position="80"/>
    </location>
</feature>
<accession>A0A1J5QXX4</accession>
<evidence type="ECO:0008006" key="3">
    <source>
        <dbReference type="Google" id="ProtNLM"/>
    </source>
</evidence>
<organism evidence="2">
    <name type="scientific">mine drainage metagenome</name>
    <dbReference type="NCBI Taxonomy" id="410659"/>
    <lineage>
        <taxon>unclassified sequences</taxon>
        <taxon>metagenomes</taxon>
        <taxon>ecological metagenomes</taxon>
    </lineage>
</organism>
<comment type="caution">
    <text evidence="2">The sequence shown here is derived from an EMBL/GenBank/DDBJ whole genome shotgun (WGS) entry which is preliminary data.</text>
</comment>
<name>A0A1J5QXX4_9ZZZZ</name>
<gene>
    <name evidence="2" type="ORF">GALL_295400</name>
</gene>
<keyword evidence="1" id="KW-0472">Membrane</keyword>
<dbReference type="PANTHER" id="PTHR36109:SF2">
    <property type="entry name" value="MEMBRANE PROTEIN"/>
    <property type="match status" value="1"/>
</dbReference>
<keyword evidence="1" id="KW-1133">Transmembrane helix</keyword>
<sequence>MRRLHFLVPDVPTAKLVVDRLRLARIPDTAIHIIAREGTPLEDLPEAGVTQRTDLVPALERGAALGGATGILGGLLAVAIPGGAVVAAATLLPALVLGGSAAGAWIGAMVGVNTRSEQVKAYETAIQSGQLLMLVDVPPERAAEIEDLVRSAIPAMRPAWIEPPIPPLP</sequence>
<reference evidence="2" key="1">
    <citation type="submission" date="2016-10" db="EMBL/GenBank/DDBJ databases">
        <title>Sequence of Gallionella enrichment culture.</title>
        <authorList>
            <person name="Poehlein A."/>
            <person name="Muehling M."/>
            <person name="Daniel R."/>
        </authorList>
    </citation>
    <scope>NUCLEOTIDE SEQUENCE</scope>
</reference>
<dbReference type="EMBL" id="MLJW01000367">
    <property type="protein sequence ID" value="OIQ88561.1"/>
    <property type="molecule type" value="Genomic_DNA"/>
</dbReference>
<dbReference type="AlphaFoldDB" id="A0A1J5QXX4"/>
<evidence type="ECO:0000313" key="2">
    <source>
        <dbReference type="EMBL" id="OIQ88561.1"/>
    </source>
</evidence>
<keyword evidence="1" id="KW-0812">Transmembrane</keyword>
<protein>
    <recommendedName>
        <fullName evidence="3">DUF1269 domain-containing protein</fullName>
    </recommendedName>
</protein>
<evidence type="ECO:0000256" key="1">
    <source>
        <dbReference type="SAM" id="Phobius"/>
    </source>
</evidence>
<proteinExistence type="predicted"/>